<reference evidence="3" key="1">
    <citation type="submission" date="2019-08" db="EMBL/GenBank/DDBJ databases">
        <title>Limnoglobus roseus gen. nov., sp. nov., a novel freshwater planctomycete with a giant genome from the family Gemmataceae.</title>
        <authorList>
            <person name="Kulichevskaya I.S."/>
            <person name="Naumoff D.G."/>
            <person name="Miroshnikov K."/>
            <person name="Ivanova A."/>
            <person name="Philippov D.A."/>
            <person name="Hakobyan A."/>
            <person name="Rijpstra I.C."/>
            <person name="Sinninghe Damste J.S."/>
            <person name="Liesack W."/>
            <person name="Dedysh S.N."/>
        </authorList>
    </citation>
    <scope>NUCLEOTIDE SEQUENCE [LARGE SCALE GENOMIC DNA]</scope>
    <source>
        <strain evidence="3">PX52</strain>
    </source>
</reference>
<dbReference type="EMBL" id="CP042425">
    <property type="protein sequence ID" value="QEL14425.1"/>
    <property type="molecule type" value="Genomic_DNA"/>
</dbReference>
<dbReference type="PANTHER" id="PTHR12110:SF21">
    <property type="entry name" value="XYLOSE ISOMERASE-LIKE TIM BARREL DOMAIN-CONTAINING PROTEIN"/>
    <property type="match status" value="1"/>
</dbReference>
<name>A0A5C1A7H8_9BACT</name>
<dbReference type="Proteomes" id="UP000324974">
    <property type="component" value="Chromosome"/>
</dbReference>
<dbReference type="OrthoDB" id="9780241at2"/>
<dbReference type="KEGG" id="lrs:PX52LOC_01313"/>
<evidence type="ECO:0000313" key="3">
    <source>
        <dbReference type="Proteomes" id="UP000324974"/>
    </source>
</evidence>
<evidence type="ECO:0000313" key="2">
    <source>
        <dbReference type="EMBL" id="QEL14425.1"/>
    </source>
</evidence>
<sequence length="301" mass="32273">MSRFTRREWLATAPLLLTPTAFGQTTTKTILLGFSLYGMKSLPLADAIRACAAIGYDGVELALMPGYPSEPKQLSADARKELRKQLQDAKLGLHGLMENLAEPAADAVHRANLDRLKAAAELGHALSPGAPPVIETILGGKPADWEKVKDKLVERLQAWAAVAKDAKTVIAIKPHVGNALHTVEGTLWLLKQIDSPWLRLGFDFSHLKLEGVTLADAITSLVPHAAFIHLKDAKGTPAKFEFLLPGEGGIDYGDYARRLTAAKYAGPVVVEVSGQISNKPGYDPVAAAKASYANLAKAFGR</sequence>
<dbReference type="SUPFAM" id="SSF51658">
    <property type="entry name" value="Xylose isomerase-like"/>
    <property type="match status" value="1"/>
</dbReference>
<dbReference type="Gene3D" id="3.20.20.150">
    <property type="entry name" value="Divalent-metal-dependent TIM barrel enzymes"/>
    <property type="match status" value="1"/>
</dbReference>
<dbReference type="GO" id="GO:0016853">
    <property type="term" value="F:isomerase activity"/>
    <property type="evidence" value="ECO:0007669"/>
    <property type="project" value="UniProtKB-KW"/>
</dbReference>
<accession>A0A5C1A7H8</accession>
<dbReference type="PANTHER" id="PTHR12110">
    <property type="entry name" value="HYDROXYPYRUVATE ISOMERASE"/>
    <property type="match status" value="1"/>
</dbReference>
<protein>
    <submittedName>
        <fullName evidence="2">Sugar phosphate isomerase/epimerase</fullName>
    </submittedName>
</protein>
<keyword evidence="2" id="KW-0413">Isomerase</keyword>
<dbReference type="Pfam" id="PF01261">
    <property type="entry name" value="AP_endonuc_2"/>
    <property type="match status" value="1"/>
</dbReference>
<dbReference type="InterPro" id="IPR050312">
    <property type="entry name" value="IolE/XylAMocC-like"/>
</dbReference>
<feature type="domain" description="Xylose isomerase-like TIM barrel" evidence="1">
    <location>
        <begin position="48"/>
        <end position="276"/>
    </location>
</feature>
<gene>
    <name evidence="2" type="ORF">PX52LOC_01313</name>
</gene>
<proteinExistence type="predicted"/>
<organism evidence="2 3">
    <name type="scientific">Limnoglobus roseus</name>
    <dbReference type="NCBI Taxonomy" id="2598579"/>
    <lineage>
        <taxon>Bacteria</taxon>
        <taxon>Pseudomonadati</taxon>
        <taxon>Planctomycetota</taxon>
        <taxon>Planctomycetia</taxon>
        <taxon>Gemmatales</taxon>
        <taxon>Gemmataceae</taxon>
        <taxon>Limnoglobus</taxon>
    </lineage>
</organism>
<keyword evidence="3" id="KW-1185">Reference proteome</keyword>
<dbReference type="InterPro" id="IPR036237">
    <property type="entry name" value="Xyl_isomerase-like_sf"/>
</dbReference>
<dbReference type="InterPro" id="IPR013022">
    <property type="entry name" value="Xyl_isomerase-like_TIM-brl"/>
</dbReference>
<evidence type="ECO:0000259" key="1">
    <source>
        <dbReference type="Pfam" id="PF01261"/>
    </source>
</evidence>
<dbReference type="AlphaFoldDB" id="A0A5C1A7H8"/>
<dbReference type="RefSeq" id="WP_149109315.1">
    <property type="nucleotide sequence ID" value="NZ_CP042425.1"/>
</dbReference>